<dbReference type="InterPro" id="IPR009056">
    <property type="entry name" value="Cyt_c-like_dom"/>
</dbReference>
<accession>A0A518B1M0</accession>
<dbReference type="Proteomes" id="UP000317093">
    <property type="component" value="Chromosome"/>
</dbReference>
<dbReference type="PANTHER" id="PTHR35008">
    <property type="entry name" value="BLL4482 PROTEIN-RELATED"/>
    <property type="match status" value="1"/>
</dbReference>
<sequence>MSLSDQDLMPEPEPNEMDPSKQRRETGEPFNVQDLHAPIIREQAEPRDGFEPVPPWMSIFYGILLFWGGAYMALYSGGFRPDVYNEKAIYFGKPPGGADEKADPIAVGRRLYTVNCAACHQASGQGAAGKFPPLAGSEWVLGSPSVLGRILLNGLQGPVSVKGETYNGNMPAFGGRLKDDEIASILSFIRQEWGNSAPAITPEQIAFIRDAVGSRSDPWSADALQSLPAEELPGGDAAAKEENSSTEGSTKKESSGGT</sequence>
<dbReference type="RefSeq" id="WP_145257397.1">
    <property type="nucleotide sequence ID" value="NZ_CP036279.1"/>
</dbReference>
<protein>
    <submittedName>
        <fullName evidence="10">Cytochrome c-552</fullName>
    </submittedName>
</protein>
<evidence type="ECO:0000256" key="7">
    <source>
        <dbReference type="SAM" id="MobiDB-lite"/>
    </source>
</evidence>
<keyword evidence="11" id="KW-1185">Reference proteome</keyword>
<feature type="region of interest" description="Disordered" evidence="7">
    <location>
        <begin position="1"/>
        <end position="32"/>
    </location>
</feature>
<feature type="domain" description="Cytochrome c" evidence="9">
    <location>
        <begin position="103"/>
        <end position="193"/>
    </location>
</feature>
<evidence type="ECO:0000256" key="8">
    <source>
        <dbReference type="SAM" id="Phobius"/>
    </source>
</evidence>
<name>A0A518B1M0_9BACT</name>
<keyword evidence="2 6" id="KW-0349">Heme</keyword>
<feature type="compositionally biased region" description="Basic and acidic residues" evidence="7">
    <location>
        <begin position="18"/>
        <end position="27"/>
    </location>
</feature>
<dbReference type="InterPro" id="IPR008168">
    <property type="entry name" value="Cyt_C_IC"/>
</dbReference>
<dbReference type="SUPFAM" id="SSF46626">
    <property type="entry name" value="Cytochrome c"/>
    <property type="match status" value="1"/>
</dbReference>
<dbReference type="GO" id="GO:0020037">
    <property type="term" value="F:heme binding"/>
    <property type="evidence" value="ECO:0007669"/>
    <property type="project" value="InterPro"/>
</dbReference>
<keyword evidence="3 6" id="KW-0479">Metal-binding</keyword>
<dbReference type="InterPro" id="IPR036909">
    <property type="entry name" value="Cyt_c-like_dom_sf"/>
</dbReference>
<keyword evidence="5 6" id="KW-0408">Iron</keyword>
<evidence type="ECO:0000313" key="11">
    <source>
        <dbReference type="Proteomes" id="UP000317093"/>
    </source>
</evidence>
<evidence type="ECO:0000256" key="6">
    <source>
        <dbReference type="PROSITE-ProRule" id="PRU00433"/>
    </source>
</evidence>
<dbReference type="PROSITE" id="PS51007">
    <property type="entry name" value="CYTC"/>
    <property type="match status" value="1"/>
</dbReference>
<evidence type="ECO:0000256" key="4">
    <source>
        <dbReference type="ARBA" id="ARBA00022982"/>
    </source>
</evidence>
<dbReference type="InterPro" id="IPR051459">
    <property type="entry name" value="Cytochrome_c-type_DH"/>
</dbReference>
<keyword evidence="1" id="KW-0813">Transport</keyword>
<dbReference type="PRINTS" id="PR00605">
    <property type="entry name" value="CYTCHROMECIC"/>
</dbReference>
<keyword evidence="8" id="KW-0812">Transmembrane</keyword>
<dbReference type="OrthoDB" id="9809720at2"/>
<reference evidence="10 11" key="1">
    <citation type="submission" date="2019-02" db="EMBL/GenBank/DDBJ databases">
        <title>Deep-cultivation of Planctomycetes and their phenomic and genomic characterization uncovers novel biology.</title>
        <authorList>
            <person name="Wiegand S."/>
            <person name="Jogler M."/>
            <person name="Boedeker C."/>
            <person name="Pinto D."/>
            <person name="Vollmers J."/>
            <person name="Rivas-Marin E."/>
            <person name="Kohn T."/>
            <person name="Peeters S.H."/>
            <person name="Heuer A."/>
            <person name="Rast P."/>
            <person name="Oberbeckmann S."/>
            <person name="Bunk B."/>
            <person name="Jeske O."/>
            <person name="Meyerdierks A."/>
            <person name="Storesund J.E."/>
            <person name="Kallscheuer N."/>
            <person name="Luecker S."/>
            <person name="Lage O.M."/>
            <person name="Pohl T."/>
            <person name="Merkel B.J."/>
            <person name="Hornburger P."/>
            <person name="Mueller R.-W."/>
            <person name="Bruemmer F."/>
            <person name="Labrenz M."/>
            <person name="Spormann A.M."/>
            <person name="Op den Camp H."/>
            <person name="Overmann J."/>
            <person name="Amann R."/>
            <person name="Jetten M.S.M."/>
            <person name="Mascher T."/>
            <person name="Medema M.H."/>
            <person name="Devos D.P."/>
            <person name="Kaster A.-K."/>
            <person name="Ovreas L."/>
            <person name="Rohde M."/>
            <person name="Galperin M.Y."/>
            <person name="Jogler C."/>
        </authorList>
    </citation>
    <scope>NUCLEOTIDE SEQUENCE [LARGE SCALE GENOMIC DNA]</scope>
    <source>
        <strain evidence="10 11">Pan216</strain>
    </source>
</reference>
<dbReference type="GO" id="GO:0005506">
    <property type="term" value="F:iron ion binding"/>
    <property type="evidence" value="ECO:0007669"/>
    <property type="project" value="InterPro"/>
</dbReference>
<dbReference type="AlphaFoldDB" id="A0A518B1M0"/>
<evidence type="ECO:0000256" key="5">
    <source>
        <dbReference type="ARBA" id="ARBA00023004"/>
    </source>
</evidence>
<evidence type="ECO:0000256" key="2">
    <source>
        <dbReference type="ARBA" id="ARBA00022617"/>
    </source>
</evidence>
<dbReference type="Gene3D" id="1.10.760.10">
    <property type="entry name" value="Cytochrome c-like domain"/>
    <property type="match status" value="1"/>
</dbReference>
<evidence type="ECO:0000256" key="1">
    <source>
        <dbReference type="ARBA" id="ARBA00022448"/>
    </source>
</evidence>
<dbReference type="Pfam" id="PF00034">
    <property type="entry name" value="Cytochrom_C"/>
    <property type="match status" value="1"/>
</dbReference>
<evidence type="ECO:0000256" key="3">
    <source>
        <dbReference type="ARBA" id="ARBA00022723"/>
    </source>
</evidence>
<keyword evidence="8" id="KW-1133">Transmembrane helix</keyword>
<feature type="region of interest" description="Disordered" evidence="7">
    <location>
        <begin position="216"/>
        <end position="258"/>
    </location>
</feature>
<dbReference type="PANTHER" id="PTHR35008:SF4">
    <property type="entry name" value="BLL4482 PROTEIN"/>
    <property type="match status" value="1"/>
</dbReference>
<evidence type="ECO:0000259" key="9">
    <source>
        <dbReference type="PROSITE" id="PS51007"/>
    </source>
</evidence>
<evidence type="ECO:0000313" key="10">
    <source>
        <dbReference type="EMBL" id="QDU60879.1"/>
    </source>
</evidence>
<gene>
    <name evidence="10" type="primary">cycA_1</name>
    <name evidence="10" type="ORF">Pan216_17320</name>
</gene>
<keyword evidence="4" id="KW-0249">Electron transport</keyword>
<feature type="transmembrane region" description="Helical" evidence="8">
    <location>
        <begin position="56"/>
        <end position="74"/>
    </location>
</feature>
<dbReference type="EMBL" id="CP036279">
    <property type="protein sequence ID" value="QDU60879.1"/>
    <property type="molecule type" value="Genomic_DNA"/>
</dbReference>
<dbReference type="KEGG" id="knv:Pan216_17320"/>
<feature type="compositionally biased region" description="Basic and acidic residues" evidence="7">
    <location>
        <begin position="238"/>
        <end position="258"/>
    </location>
</feature>
<keyword evidence="8" id="KW-0472">Membrane</keyword>
<proteinExistence type="predicted"/>
<organism evidence="10 11">
    <name type="scientific">Kolteria novifilia</name>
    <dbReference type="NCBI Taxonomy" id="2527975"/>
    <lineage>
        <taxon>Bacteria</taxon>
        <taxon>Pseudomonadati</taxon>
        <taxon>Planctomycetota</taxon>
        <taxon>Planctomycetia</taxon>
        <taxon>Kolteriales</taxon>
        <taxon>Kolteriaceae</taxon>
        <taxon>Kolteria</taxon>
    </lineage>
</organism>
<dbReference type="GO" id="GO:0009055">
    <property type="term" value="F:electron transfer activity"/>
    <property type="evidence" value="ECO:0007669"/>
    <property type="project" value="InterPro"/>
</dbReference>